<dbReference type="AlphaFoldDB" id="A0A455UK64"/>
<dbReference type="SUPFAM" id="SSF51658">
    <property type="entry name" value="Xylose isomerase-like"/>
    <property type="match status" value="1"/>
</dbReference>
<feature type="region of interest" description="Disordered" evidence="1">
    <location>
        <begin position="130"/>
        <end position="166"/>
    </location>
</feature>
<dbReference type="InterPro" id="IPR036237">
    <property type="entry name" value="Xyl_isomerase-like_sf"/>
</dbReference>
<evidence type="ECO:0000256" key="1">
    <source>
        <dbReference type="SAM" id="MobiDB-lite"/>
    </source>
</evidence>
<protein>
    <recommendedName>
        <fullName evidence="4">Xylose isomerase-like TIM barrel domain-containing protein</fullName>
    </recommendedName>
</protein>
<name>A0A455UK64_9GAMM</name>
<evidence type="ECO:0000313" key="3">
    <source>
        <dbReference type="Proteomes" id="UP000320231"/>
    </source>
</evidence>
<evidence type="ECO:0008006" key="4">
    <source>
        <dbReference type="Google" id="ProtNLM"/>
    </source>
</evidence>
<sequence length="166" mass="18165">MPTVTLGINPLTWTNDDLPSLGRETPLETCLQEGREAGFSGFELGNKFPRTPDALNQVLSAHDLTLVSGWYSARLLERAPEEEIDAIQDHMNLLKECGAKVVVLCEVTHCVHGDQERPLSQRPHLRGRVAAPAEWPGGSGRLPEIPGHSVGISPPPGHCDRKPSRR</sequence>
<gene>
    <name evidence="2" type="ORF">HSBAA_60540</name>
</gene>
<evidence type="ECO:0000313" key="2">
    <source>
        <dbReference type="EMBL" id="BBI64748.1"/>
    </source>
</evidence>
<dbReference type="EMBL" id="AP019514">
    <property type="protein sequence ID" value="BBI64748.1"/>
    <property type="molecule type" value="Genomic_DNA"/>
</dbReference>
<reference evidence="2 3" key="1">
    <citation type="journal article" date="2019" name="Microbiol. Resour. Announc.">
        <title>Complete Genome Sequence of Halomonas sulfidaeris Strain Esulfide1 Isolated from a Metal Sulfide Rock at a Depth of 2,200 Meters, Obtained Using Nanopore Sequencing.</title>
        <authorList>
            <person name="Saito M."/>
            <person name="Nishigata A."/>
            <person name="Galipon J."/>
            <person name="Arakawa K."/>
        </authorList>
    </citation>
    <scope>NUCLEOTIDE SEQUENCE [LARGE SCALE GENOMIC DNA]</scope>
    <source>
        <strain evidence="2 3">ATCC BAA-803</strain>
    </source>
</reference>
<dbReference type="Proteomes" id="UP000320231">
    <property type="component" value="Chromosome"/>
</dbReference>
<accession>A0A455UK64</accession>
<proteinExistence type="predicted"/>
<organism evidence="2 3">
    <name type="scientific">Vreelandella sulfidaeris</name>
    <dbReference type="NCBI Taxonomy" id="115553"/>
    <lineage>
        <taxon>Bacteria</taxon>
        <taxon>Pseudomonadati</taxon>
        <taxon>Pseudomonadota</taxon>
        <taxon>Gammaproteobacteria</taxon>
        <taxon>Oceanospirillales</taxon>
        <taxon>Halomonadaceae</taxon>
        <taxon>Vreelandella</taxon>
    </lineage>
</organism>
<dbReference type="Gene3D" id="3.20.20.150">
    <property type="entry name" value="Divalent-metal-dependent TIM barrel enzymes"/>
    <property type="match status" value="1"/>
</dbReference>
<dbReference type="KEGG" id="hsr:HSBAA_60540"/>